<dbReference type="Pfam" id="PF13814">
    <property type="entry name" value="Replic_Relax"/>
    <property type="match status" value="1"/>
</dbReference>
<dbReference type="EMBL" id="VIGH01000003">
    <property type="protein sequence ID" value="TQF73357.1"/>
    <property type="molecule type" value="Genomic_DNA"/>
</dbReference>
<comment type="caution">
    <text evidence="2">The sequence shown here is derived from an EMBL/GenBank/DDBJ whole genome shotgun (WGS) entry which is preliminary data.</text>
</comment>
<keyword evidence="3" id="KW-1185">Reference proteome</keyword>
<feature type="region of interest" description="Disordered" evidence="1">
    <location>
        <begin position="1"/>
        <end position="40"/>
    </location>
</feature>
<dbReference type="InterPro" id="IPR025855">
    <property type="entry name" value="Replic_Relax"/>
</dbReference>
<accession>A0A541BM08</accession>
<sequence length="323" mass="35851">MTENPARQTDQDWAGAVPVGRPVAWSNRQGSSQVGAESGGLMAATRQDLSVPSRSRSARVGRRRLEAVRGHLSERDWAILATVAAHRFVTTAQLEAFHFAGHASQMSGARVCRRVLERLRRERVLGTLERRVGGIRAGSASYVWHVDAVGDRLLRDAEPRRTRRRRYEPSLHFLRHTLAVVDTHLSLLRLSRDGRVELIQVDAEPACHRRYPGLGGGTITLKSDLFAVTVSGEFEDSWFIEVDLATESLPRLVAKCQEYEAYRRSGVEEAARGVFPIVVWTIETERRREALLAAIATDANLRSDLYRVIAPDQLGALVSGGAS</sequence>
<dbReference type="Proteomes" id="UP000316256">
    <property type="component" value="Unassembled WGS sequence"/>
</dbReference>
<reference evidence="2 3" key="1">
    <citation type="submission" date="2019-06" db="EMBL/GenBank/DDBJ databases">
        <title>Rhodococcus spaelei sp. nov., isolated from a cave.</title>
        <authorList>
            <person name="Lee S.D."/>
        </authorList>
    </citation>
    <scope>NUCLEOTIDE SEQUENCE [LARGE SCALE GENOMIC DNA]</scope>
    <source>
        <strain evidence="2 3">C9-5</strain>
    </source>
</reference>
<dbReference type="OrthoDB" id="4146863at2"/>
<dbReference type="AlphaFoldDB" id="A0A541BM08"/>
<proteinExistence type="predicted"/>
<evidence type="ECO:0000313" key="3">
    <source>
        <dbReference type="Proteomes" id="UP000316256"/>
    </source>
</evidence>
<evidence type="ECO:0000313" key="2">
    <source>
        <dbReference type="EMBL" id="TQF73357.1"/>
    </source>
</evidence>
<gene>
    <name evidence="2" type="ORF">FK531_07540</name>
</gene>
<evidence type="ECO:0000256" key="1">
    <source>
        <dbReference type="SAM" id="MobiDB-lite"/>
    </source>
</evidence>
<evidence type="ECO:0008006" key="4">
    <source>
        <dbReference type="Google" id="ProtNLM"/>
    </source>
</evidence>
<protein>
    <recommendedName>
        <fullName evidence="4">Replication-relaxation</fullName>
    </recommendedName>
</protein>
<organism evidence="2 3">
    <name type="scientific">Rhodococcus spelaei</name>
    <dbReference type="NCBI Taxonomy" id="2546320"/>
    <lineage>
        <taxon>Bacteria</taxon>
        <taxon>Bacillati</taxon>
        <taxon>Actinomycetota</taxon>
        <taxon>Actinomycetes</taxon>
        <taxon>Mycobacteriales</taxon>
        <taxon>Nocardiaceae</taxon>
        <taxon>Rhodococcus</taxon>
    </lineage>
</organism>
<name>A0A541BM08_9NOCA</name>
<feature type="compositionally biased region" description="Polar residues" evidence="1">
    <location>
        <begin position="26"/>
        <end position="35"/>
    </location>
</feature>